<dbReference type="STRING" id="91360.SAMN05660330_02017"/>
<dbReference type="PANTHER" id="PTHR14359">
    <property type="entry name" value="HOMO-OLIGOMERIC FLAVIN CONTAINING CYS DECARBOXYLASE FAMILY"/>
    <property type="match status" value="1"/>
</dbReference>
<dbReference type="OrthoDB" id="9802554at2"/>
<feature type="region of interest" description="Phosphopantothenate--cysteine ligase" evidence="3">
    <location>
        <begin position="192"/>
        <end position="401"/>
    </location>
</feature>
<feature type="binding site" evidence="3">
    <location>
        <position position="343"/>
    </location>
    <ligand>
        <name>CTP</name>
        <dbReference type="ChEBI" id="CHEBI:37563"/>
    </ligand>
</feature>
<comment type="pathway">
    <text evidence="3 4">Cofactor biosynthesis; coenzyme A biosynthesis; CoA from (R)-pantothenate: step 3/5.</text>
</comment>
<feature type="domain" description="Flavoprotein" evidence="5">
    <location>
        <begin position="8"/>
        <end position="148"/>
    </location>
</feature>
<sequence>MASLFAGKNIVIGVTGSIASFKVAGWVSDLAKEEAQVSVVMTEAAKRFITPLTFSALSGLDVHCDMFAQGSAESMHHISLGREADLLVIAPASANTIAKLAAGICDNLLTTSVLAARCAVVVFPAMNSRMYAHPATRNNIAKLREMGYRVIEPDCGTMACKEEGQGRLVEWDYAREILAQSLAPQDFGGVRMVVTAGPTREAIDPARFLSNRSSGKMGYCLARCGARRGAEVVLVSGPTTLETPPGVKKISVQSAQEMYEAVVAQAQQSQVIIKAAAVADYRPEKVYEHKVKKGSVESSLRLVSTTDILKSLGTRKSPDQVLVGFAAESRNLHEEGKKKLIAKNLDLIAINDISKPQTGFEVDTNQVVLLDNQGYTQLPHTTKLHTADLILDRILTLLKDR</sequence>
<feature type="active site" description="Proton donor" evidence="3">
    <location>
        <position position="160"/>
    </location>
</feature>
<feature type="binding site" evidence="3">
    <location>
        <position position="325"/>
    </location>
    <ligand>
        <name>CTP</name>
        <dbReference type="ChEBI" id="CHEBI:37563"/>
    </ligand>
</feature>
<dbReference type="InterPro" id="IPR036551">
    <property type="entry name" value="Flavin_trans-like"/>
</dbReference>
<dbReference type="NCBIfam" id="TIGR00521">
    <property type="entry name" value="coaBC_dfp"/>
    <property type="match status" value="1"/>
</dbReference>
<keyword evidence="3 4" id="KW-0436">Ligase</keyword>
<keyword evidence="8" id="KW-1185">Reference proteome</keyword>
<keyword evidence="3" id="KW-0479">Metal-binding</keyword>
<organism evidence="7 8">
    <name type="scientific">Desulforhopalus singaporensis</name>
    <dbReference type="NCBI Taxonomy" id="91360"/>
    <lineage>
        <taxon>Bacteria</taxon>
        <taxon>Pseudomonadati</taxon>
        <taxon>Thermodesulfobacteriota</taxon>
        <taxon>Desulfobulbia</taxon>
        <taxon>Desulfobulbales</taxon>
        <taxon>Desulfocapsaceae</taxon>
        <taxon>Desulforhopalus</taxon>
    </lineage>
</organism>
<dbReference type="Gene3D" id="3.40.50.10300">
    <property type="entry name" value="CoaB-like"/>
    <property type="match status" value="1"/>
</dbReference>
<gene>
    <name evidence="3" type="primary">coaBC</name>
    <name evidence="7" type="ORF">SAMN05660330_02017</name>
</gene>
<reference evidence="7 8" key="1">
    <citation type="submission" date="2016-10" db="EMBL/GenBank/DDBJ databases">
        <authorList>
            <person name="de Groot N.N."/>
        </authorList>
    </citation>
    <scope>NUCLEOTIDE SEQUENCE [LARGE SCALE GENOMIC DNA]</scope>
    <source>
        <strain evidence="7 8">DSM 12130</strain>
    </source>
</reference>
<comment type="similarity">
    <text evidence="3 4">In the N-terminal section; belongs to the HFCD (homo-oligomeric flavin containing Cys decarboxylase) superfamily.</text>
</comment>
<dbReference type="EMBL" id="FNJI01000012">
    <property type="protein sequence ID" value="SDP18096.1"/>
    <property type="molecule type" value="Genomic_DNA"/>
</dbReference>
<protein>
    <recommendedName>
        <fullName evidence="3">Coenzyme A biosynthesis bifunctional protein CoaBC</fullName>
    </recommendedName>
    <alternativeName>
        <fullName evidence="3">DNA/pantothenate metabolism flavoprotein</fullName>
    </alternativeName>
    <alternativeName>
        <fullName evidence="3">Phosphopantothenoylcysteine synthetase/decarboxylase</fullName>
        <shortName evidence="3">PPCS-PPCDC</shortName>
    </alternativeName>
    <domain>
        <recommendedName>
            <fullName evidence="3">Phosphopantothenoylcysteine decarboxylase</fullName>
            <shortName evidence="3">PPC decarboxylase</shortName>
            <shortName evidence="3">PPC-DC</shortName>
            <ecNumber evidence="3">4.1.1.36</ecNumber>
        </recommendedName>
        <alternativeName>
            <fullName evidence="3">CoaC</fullName>
        </alternativeName>
    </domain>
    <domain>
        <recommendedName>
            <fullName evidence="3">Phosphopantothenate--cysteine ligase</fullName>
            <ecNumber evidence="3">6.3.2.5</ecNumber>
        </recommendedName>
        <alternativeName>
            <fullName evidence="3">CoaB</fullName>
        </alternativeName>
        <alternativeName>
            <fullName evidence="3">Phosphopantothenoylcysteine synthetase</fullName>
            <shortName evidence="3">PPC synthetase</shortName>
            <shortName evidence="3">PPC-S</shortName>
        </alternativeName>
    </domain>
</protein>
<dbReference type="GO" id="GO:0071513">
    <property type="term" value="C:phosphopantothenoylcysteine decarboxylase complex"/>
    <property type="evidence" value="ECO:0007669"/>
    <property type="project" value="TreeGrafter"/>
</dbReference>
<evidence type="ECO:0000313" key="8">
    <source>
        <dbReference type="Proteomes" id="UP000199073"/>
    </source>
</evidence>
<dbReference type="InterPro" id="IPR003382">
    <property type="entry name" value="Flavoprotein"/>
</dbReference>
<feature type="region of interest" description="Phosphopantothenoylcysteine decarboxylase" evidence="3">
    <location>
        <begin position="1"/>
        <end position="191"/>
    </location>
</feature>
<keyword evidence="3" id="KW-0511">Multifunctional enzyme</keyword>
<comment type="caution">
    <text evidence="3">Lacks conserved residue(s) required for the propagation of feature annotation.</text>
</comment>
<dbReference type="HAMAP" id="MF_02225">
    <property type="entry name" value="CoaBC"/>
    <property type="match status" value="1"/>
</dbReference>
<comment type="function">
    <text evidence="3">Catalyzes two sequential steps in the biosynthesis of coenzyme A. In the first step cysteine is conjugated to 4'-phosphopantothenate to form 4-phosphopantothenoylcysteine. In the second step the latter compound is decarboxylated to form 4'-phosphopantotheine.</text>
</comment>
<feature type="binding site" evidence="3">
    <location>
        <position position="339"/>
    </location>
    <ligand>
        <name>CTP</name>
        <dbReference type="ChEBI" id="CHEBI:37563"/>
    </ligand>
</feature>
<dbReference type="PANTHER" id="PTHR14359:SF6">
    <property type="entry name" value="PHOSPHOPANTOTHENOYLCYSTEINE DECARBOXYLASE"/>
    <property type="match status" value="1"/>
</dbReference>
<comment type="catalytic activity">
    <reaction evidence="3 4">
        <text>(R)-4'-phosphopantothenate + L-cysteine + CTP = N-[(R)-4-phosphopantothenoyl]-L-cysteine + CMP + diphosphate + H(+)</text>
        <dbReference type="Rhea" id="RHEA:19397"/>
        <dbReference type="ChEBI" id="CHEBI:10986"/>
        <dbReference type="ChEBI" id="CHEBI:15378"/>
        <dbReference type="ChEBI" id="CHEBI:33019"/>
        <dbReference type="ChEBI" id="CHEBI:35235"/>
        <dbReference type="ChEBI" id="CHEBI:37563"/>
        <dbReference type="ChEBI" id="CHEBI:59458"/>
        <dbReference type="ChEBI" id="CHEBI:60377"/>
        <dbReference type="EC" id="6.3.2.5"/>
    </reaction>
</comment>
<comment type="function">
    <text evidence="4">Catalyzes two steps in the biosynthesis of coenzyme A. In the first step cysteine is conjugated to 4'-phosphopantothenate to form 4-phosphopantothenoylcysteine, in the latter compound is decarboxylated to form 4'-phosphopantotheine.</text>
</comment>
<evidence type="ECO:0000259" key="5">
    <source>
        <dbReference type="Pfam" id="PF02441"/>
    </source>
</evidence>
<keyword evidence="2 3" id="KW-0456">Lyase</keyword>
<accession>A0A1H0QMX6</accession>
<keyword evidence="1 3" id="KW-0210">Decarboxylase</keyword>
<dbReference type="Proteomes" id="UP000199073">
    <property type="component" value="Unassembled WGS sequence"/>
</dbReference>
<dbReference type="RefSeq" id="WP_092222402.1">
    <property type="nucleotide sequence ID" value="NZ_FNJI01000012.1"/>
</dbReference>
<dbReference type="SUPFAM" id="SSF102645">
    <property type="entry name" value="CoaB-like"/>
    <property type="match status" value="1"/>
</dbReference>
<dbReference type="InterPro" id="IPR035929">
    <property type="entry name" value="CoaB-like_sf"/>
</dbReference>
<comment type="cofactor">
    <cofactor evidence="3">
        <name>Mg(2+)</name>
        <dbReference type="ChEBI" id="CHEBI:18420"/>
    </cofactor>
</comment>
<dbReference type="InterPro" id="IPR005252">
    <property type="entry name" value="CoaBC"/>
</dbReference>
<evidence type="ECO:0000259" key="6">
    <source>
        <dbReference type="Pfam" id="PF04127"/>
    </source>
</evidence>
<dbReference type="GO" id="GO:0004633">
    <property type="term" value="F:phosphopantothenoylcysteine decarboxylase activity"/>
    <property type="evidence" value="ECO:0007669"/>
    <property type="project" value="UniProtKB-UniRule"/>
</dbReference>
<proteinExistence type="inferred from homology"/>
<dbReference type="Pfam" id="PF04127">
    <property type="entry name" value="DFP"/>
    <property type="match status" value="1"/>
</dbReference>
<dbReference type="SUPFAM" id="SSF52507">
    <property type="entry name" value="Homo-oligomeric flavin-containing Cys decarboxylases, HFCD"/>
    <property type="match status" value="1"/>
</dbReference>
<comment type="similarity">
    <text evidence="3 4">In the C-terminal section; belongs to the PPC synthetase family.</text>
</comment>
<dbReference type="GO" id="GO:0015941">
    <property type="term" value="P:pantothenate catabolic process"/>
    <property type="evidence" value="ECO:0007669"/>
    <property type="project" value="InterPro"/>
</dbReference>
<dbReference type="UniPathway" id="UPA00241">
    <property type="reaction ID" value="UER00353"/>
</dbReference>
<comment type="catalytic activity">
    <reaction evidence="3 4">
        <text>N-[(R)-4-phosphopantothenoyl]-L-cysteine + H(+) = (R)-4'-phosphopantetheine + CO2</text>
        <dbReference type="Rhea" id="RHEA:16793"/>
        <dbReference type="ChEBI" id="CHEBI:15378"/>
        <dbReference type="ChEBI" id="CHEBI:16526"/>
        <dbReference type="ChEBI" id="CHEBI:59458"/>
        <dbReference type="ChEBI" id="CHEBI:61723"/>
        <dbReference type="EC" id="4.1.1.36"/>
    </reaction>
</comment>
<dbReference type="EC" id="4.1.1.36" evidence="3"/>
<keyword evidence="3 4" id="KW-0285">Flavoprotein</keyword>
<dbReference type="Gene3D" id="3.40.50.1950">
    <property type="entry name" value="Flavin prenyltransferase-like"/>
    <property type="match status" value="1"/>
</dbReference>
<dbReference type="Pfam" id="PF02441">
    <property type="entry name" value="Flavoprotein"/>
    <property type="match status" value="1"/>
</dbReference>
<evidence type="ECO:0000313" key="7">
    <source>
        <dbReference type="EMBL" id="SDP18096.1"/>
    </source>
</evidence>
<dbReference type="GO" id="GO:0046872">
    <property type="term" value="F:metal ion binding"/>
    <property type="evidence" value="ECO:0007669"/>
    <property type="project" value="UniProtKB-KW"/>
</dbReference>
<evidence type="ECO:0000256" key="2">
    <source>
        <dbReference type="ARBA" id="ARBA00023239"/>
    </source>
</evidence>
<evidence type="ECO:0000256" key="3">
    <source>
        <dbReference type="HAMAP-Rule" id="MF_02225"/>
    </source>
</evidence>
<name>A0A1H0QMX6_9BACT</name>
<dbReference type="GO" id="GO:0010181">
    <property type="term" value="F:FMN binding"/>
    <property type="evidence" value="ECO:0007669"/>
    <property type="project" value="UniProtKB-UniRule"/>
</dbReference>
<dbReference type="InterPro" id="IPR007085">
    <property type="entry name" value="DNA/pantothenate-metab_flavo_C"/>
</dbReference>
<evidence type="ECO:0000256" key="1">
    <source>
        <dbReference type="ARBA" id="ARBA00022793"/>
    </source>
</evidence>
<keyword evidence="3" id="KW-0460">Magnesium</keyword>
<keyword evidence="3 4" id="KW-0288">FMN</keyword>
<dbReference type="AlphaFoldDB" id="A0A1H0QMX6"/>
<comment type="cofactor">
    <cofactor evidence="3">
        <name>FMN</name>
        <dbReference type="ChEBI" id="CHEBI:58210"/>
    </cofactor>
    <text evidence="3">Binds 1 FMN per subunit.</text>
</comment>
<dbReference type="GO" id="GO:0015937">
    <property type="term" value="P:coenzyme A biosynthetic process"/>
    <property type="evidence" value="ECO:0007669"/>
    <property type="project" value="UniProtKB-UniRule"/>
</dbReference>
<dbReference type="GO" id="GO:0004632">
    <property type="term" value="F:phosphopantothenate--cysteine ligase activity"/>
    <property type="evidence" value="ECO:0007669"/>
    <property type="project" value="UniProtKB-UniRule"/>
</dbReference>
<dbReference type="EC" id="6.3.2.5" evidence="3"/>
<evidence type="ECO:0000256" key="4">
    <source>
        <dbReference type="RuleBase" id="RU364078"/>
    </source>
</evidence>
<feature type="binding site" evidence="3">
    <location>
        <position position="280"/>
    </location>
    <ligand>
        <name>CTP</name>
        <dbReference type="ChEBI" id="CHEBI:37563"/>
    </ligand>
</feature>
<feature type="binding site" evidence="3">
    <location>
        <position position="290"/>
    </location>
    <ligand>
        <name>CTP</name>
        <dbReference type="ChEBI" id="CHEBI:37563"/>
    </ligand>
</feature>
<feature type="domain" description="DNA/pantothenate metabolism flavoprotein C-terminal" evidence="6">
    <location>
        <begin position="189"/>
        <end position="396"/>
    </location>
</feature>
<comment type="pathway">
    <text evidence="3 4">Cofactor biosynthesis; coenzyme A biosynthesis; CoA from (R)-pantothenate: step 2/5.</text>
</comment>